<dbReference type="AlphaFoldDB" id="K2KPE2"/>
<evidence type="ECO:0000313" key="4">
    <source>
        <dbReference type="EMBL" id="EKE84269.1"/>
    </source>
</evidence>
<dbReference type="STRING" id="740709.A10D4_06246"/>
<dbReference type="SUPFAM" id="SSF48452">
    <property type="entry name" value="TPR-like"/>
    <property type="match status" value="1"/>
</dbReference>
<comment type="caution">
    <text evidence="4">The sequence shown here is derived from an EMBL/GenBank/DDBJ whole genome shotgun (WGS) entry which is preliminary data.</text>
</comment>
<dbReference type="InterPro" id="IPR011006">
    <property type="entry name" value="CheY-like_superfamily"/>
</dbReference>
<dbReference type="RefSeq" id="WP_008488414.1">
    <property type="nucleotide sequence ID" value="NZ_AMRG01000006.1"/>
</dbReference>
<dbReference type="PROSITE" id="PS50293">
    <property type="entry name" value="TPR_REGION"/>
    <property type="match status" value="1"/>
</dbReference>
<gene>
    <name evidence="4" type="ORF">A10D4_06246</name>
</gene>
<sequence>MQRHKWYTNKRFLVVSEVSDFRLLLQQQVSTVGPRELVLAKSALEAYDSYQQQAFDFVICDNFLDANAAGAQKLLQRLIEHGHYRFRSSFVICCPQRHLDRLKGHSLIYSADDVWVGAFNKDELRQRLDNLIVRKAALKSIEEALDFGHLTRAIELAQEKVGRVPKLTSSCLRIMARTLLQQANYQQALQVYQRVLAASEQHWALLGQGICQLELGLYLDTVETLERLLQRQHDGVAAYLYLAEALTNLGEYRRAYEWLQRAVEIDPSAIAIQRKLAKLALQLDDMQCFAQCYRRIIVDSQRLNEDSSPEDMVNYARALFAMFVQSGPVKGQRFLSELNDVLRTQQRRFADNPQIILPYQLIQARMLAHSKAEQQATQLIDSVISACMDIEPELLLREEAELTVNALPQSVSAQQLHQQVNAGISVLRPVVPDAEKGHQLNREGMQLFEQQQLRAARQRFIDAFRYAPDNVSIALNLLQTLLKLMEHEGRNDDDIERCRRCVLTAQNLTAADNRRHHLDVLQVKLNELRYRRLSKESA</sequence>
<dbReference type="GO" id="GO:0000160">
    <property type="term" value="P:phosphorelay signal transduction system"/>
    <property type="evidence" value="ECO:0007669"/>
    <property type="project" value="InterPro"/>
</dbReference>
<dbReference type="InterPro" id="IPR001789">
    <property type="entry name" value="Sig_transdc_resp-reg_receiver"/>
</dbReference>
<dbReference type="OrthoDB" id="7298659at2"/>
<accession>K2KPE2</accession>
<feature type="domain" description="Response regulatory" evidence="3">
    <location>
        <begin position="11"/>
        <end position="132"/>
    </location>
</feature>
<dbReference type="InterPro" id="IPR011990">
    <property type="entry name" value="TPR-like_helical_dom_sf"/>
</dbReference>
<organism evidence="4 5">
    <name type="scientific">Idiomarina xiamenensis 10-D-4</name>
    <dbReference type="NCBI Taxonomy" id="740709"/>
    <lineage>
        <taxon>Bacteria</taxon>
        <taxon>Pseudomonadati</taxon>
        <taxon>Pseudomonadota</taxon>
        <taxon>Gammaproteobacteria</taxon>
        <taxon>Alteromonadales</taxon>
        <taxon>Idiomarinaceae</taxon>
        <taxon>Idiomarina</taxon>
    </lineage>
</organism>
<dbReference type="EMBL" id="AMRG01000006">
    <property type="protein sequence ID" value="EKE84269.1"/>
    <property type="molecule type" value="Genomic_DNA"/>
</dbReference>
<dbReference type="eggNOG" id="COG0457">
    <property type="taxonomic scope" value="Bacteria"/>
</dbReference>
<dbReference type="PROSITE" id="PS50005">
    <property type="entry name" value="TPR"/>
    <property type="match status" value="2"/>
</dbReference>
<dbReference type="SUPFAM" id="SSF52172">
    <property type="entry name" value="CheY-like"/>
    <property type="match status" value="1"/>
</dbReference>
<evidence type="ECO:0000259" key="3">
    <source>
        <dbReference type="PROSITE" id="PS50110"/>
    </source>
</evidence>
<dbReference type="PROSITE" id="PS50110">
    <property type="entry name" value="RESPONSE_REGULATORY"/>
    <property type="match status" value="1"/>
</dbReference>
<feature type="repeat" description="TPR" evidence="2">
    <location>
        <begin position="169"/>
        <end position="202"/>
    </location>
</feature>
<proteinExistence type="predicted"/>
<feature type="repeat" description="TPR" evidence="2">
    <location>
        <begin position="236"/>
        <end position="269"/>
    </location>
</feature>
<protein>
    <submittedName>
        <fullName evidence="4">CheY-like receiver protein</fullName>
    </submittedName>
</protein>
<dbReference type="eggNOG" id="COG0784">
    <property type="taxonomic scope" value="Bacteria"/>
</dbReference>
<keyword evidence="1" id="KW-0597">Phosphoprotein</keyword>
<dbReference type="Gene3D" id="1.25.40.10">
    <property type="entry name" value="Tetratricopeptide repeat domain"/>
    <property type="match status" value="1"/>
</dbReference>
<dbReference type="Pfam" id="PF13432">
    <property type="entry name" value="TPR_16"/>
    <property type="match status" value="1"/>
</dbReference>
<evidence type="ECO:0000256" key="2">
    <source>
        <dbReference type="PROSITE-ProRule" id="PRU00339"/>
    </source>
</evidence>
<keyword evidence="5" id="KW-1185">Reference proteome</keyword>
<evidence type="ECO:0000313" key="5">
    <source>
        <dbReference type="Proteomes" id="UP000014115"/>
    </source>
</evidence>
<evidence type="ECO:0000256" key="1">
    <source>
        <dbReference type="PROSITE-ProRule" id="PRU00169"/>
    </source>
</evidence>
<dbReference type="Proteomes" id="UP000014115">
    <property type="component" value="Unassembled WGS sequence"/>
</dbReference>
<feature type="modified residue" description="4-aspartylphosphate" evidence="1">
    <location>
        <position position="61"/>
    </location>
</feature>
<dbReference type="Pfam" id="PF13428">
    <property type="entry name" value="TPR_14"/>
    <property type="match status" value="1"/>
</dbReference>
<reference evidence="4 5" key="1">
    <citation type="journal article" date="2012" name="J. Bacteriol.">
        <title>Genome Sequence of Idiomarina xiamenensis Type Strain 10-D-4.</title>
        <authorList>
            <person name="Lai Q."/>
            <person name="Wang L."/>
            <person name="Wang W."/>
            <person name="Shao Z."/>
        </authorList>
    </citation>
    <scope>NUCLEOTIDE SEQUENCE [LARGE SCALE GENOMIC DNA]</scope>
    <source>
        <strain evidence="4 5">10-D-4</strain>
    </source>
</reference>
<dbReference type="InterPro" id="IPR019734">
    <property type="entry name" value="TPR_rpt"/>
</dbReference>
<name>K2KPE2_9GAMM</name>
<dbReference type="Gene3D" id="3.40.50.2300">
    <property type="match status" value="1"/>
</dbReference>
<dbReference type="SMART" id="SM00028">
    <property type="entry name" value="TPR"/>
    <property type="match status" value="3"/>
</dbReference>
<dbReference type="PATRIC" id="fig|740709.3.peg.1274"/>
<keyword evidence="2" id="KW-0802">TPR repeat</keyword>